<organism evidence="2 3">
    <name type="scientific">Streptomyces ferrugineus</name>
    <dbReference type="NCBI Taxonomy" id="1413221"/>
    <lineage>
        <taxon>Bacteria</taxon>
        <taxon>Bacillati</taxon>
        <taxon>Actinomycetota</taxon>
        <taxon>Actinomycetes</taxon>
        <taxon>Kitasatosporales</taxon>
        <taxon>Streptomycetaceae</taxon>
        <taxon>Streptomyces</taxon>
    </lineage>
</organism>
<dbReference type="Proteomes" id="UP000594205">
    <property type="component" value="Chromosome"/>
</dbReference>
<evidence type="ECO:0000313" key="3">
    <source>
        <dbReference type="Proteomes" id="UP000594205"/>
    </source>
</evidence>
<feature type="compositionally biased region" description="Polar residues" evidence="1">
    <location>
        <begin position="1"/>
        <end position="11"/>
    </location>
</feature>
<sequence>MSASGNASENASQHKDPQRPRVVAGVSMRDLLAAGAAANMISTPPRAPEAGQPVDRRREAA</sequence>
<dbReference type="KEGG" id="sfeu:IM697_40385"/>
<feature type="region of interest" description="Disordered" evidence="1">
    <location>
        <begin position="1"/>
        <end position="61"/>
    </location>
</feature>
<dbReference type="AlphaFoldDB" id="A0A7M2SKH8"/>
<dbReference type="RefSeq" id="WP_194041911.1">
    <property type="nucleotide sequence ID" value="NZ_CP063373.1"/>
</dbReference>
<reference evidence="2 3" key="1">
    <citation type="submission" date="2020-10" db="EMBL/GenBank/DDBJ databases">
        <title>Streptomyces ferrugineus complate genome analysis.</title>
        <authorList>
            <person name="Anwar N."/>
        </authorList>
    </citation>
    <scope>NUCLEOTIDE SEQUENCE [LARGE SCALE GENOMIC DNA]</scope>
    <source>
        <strain evidence="2 3">CCTCC AA2014009</strain>
    </source>
</reference>
<accession>A0A7M2SKH8</accession>
<dbReference type="EMBL" id="CP063373">
    <property type="protein sequence ID" value="QOV36205.1"/>
    <property type="molecule type" value="Genomic_DNA"/>
</dbReference>
<gene>
    <name evidence="2" type="ORF">IM697_40385</name>
</gene>
<evidence type="ECO:0000313" key="2">
    <source>
        <dbReference type="EMBL" id="QOV36205.1"/>
    </source>
</evidence>
<keyword evidence="3" id="KW-1185">Reference proteome</keyword>
<proteinExistence type="predicted"/>
<evidence type="ECO:0000256" key="1">
    <source>
        <dbReference type="SAM" id="MobiDB-lite"/>
    </source>
</evidence>
<name>A0A7M2SKH8_9ACTN</name>
<protein>
    <submittedName>
        <fullName evidence="2">Uncharacterized protein</fullName>
    </submittedName>
</protein>